<evidence type="ECO:0000256" key="1">
    <source>
        <dbReference type="ARBA" id="ARBA00007789"/>
    </source>
</evidence>
<dbReference type="InterPro" id="IPR019949">
    <property type="entry name" value="CmoO-like"/>
</dbReference>
<evidence type="ECO:0000259" key="2">
    <source>
        <dbReference type="Pfam" id="PF00296"/>
    </source>
</evidence>
<dbReference type="Proteomes" id="UP000198327">
    <property type="component" value="Unassembled WGS sequence"/>
</dbReference>
<gene>
    <name evidence="3" type="ORF">SAMN05421642_11923</name>
</gene>
<dbReference type="GO" id="GO:0016705">
    <property type="term" value="F:oxidoreductase activity, acting on paired donors, with incorporation or reduction of molecular oxygen"/>
    <property type="evidence" value="ECO:0007669"/>
    <property type="project" value="InterPro"/>
</dbReference>
<comment type="similarity">
    <text evidence="1">To bacterial alkanal monooxygenase alpha and beta chains.</text>
</comment>
<feature type="domain" description="Luciferase-like" evidence="2">
    <location>
        <begin position="29"/>
        <end position="302"/>
    </location>
</feature>
<dbReference type="EMBL" id="FZOW01000019">
    <property type="protein sequence ID" value="SNT43158.1"/>
    <property type="molecule type" value="Genomic_DNA"/>
</dbReference>
<sequence>MPDASLVGSGVLPSILDRSRTREGFADADALTATIDRAIHAERLGFHRFWVAEHHGVPGIASGAPPVLLAAIGARTSRIRLGSGGVMLPNHQPFVVAEQFAMLEALYPGRVDAGLGRSLGFTEPVRAALRSGAADTFADDLTELRGYLAGTGPVTVRPAVPPPPIYVLATGQGLKVAAEAGLPVVVGGPILQGDGTALDAYRRHFRPTEDNPAPTVIVSLDITIADTAEKARELVLSEAWALAQSRRTGEFPPLTKPSNIDLDAAPARMRDRVEKSLSAGLHGTPDMVATQLDRLIERTGADEILASTSTYDRQALYDADAALMTLFQASLSS</sequence>
<dbReference type="PANTHER" id="PTHR30137:SF6">
    <property type="entry name" value="LUCIFERASE-LIKE MONOOXYGENASE"/>
    <property type="match status" value="1"/>
</dbReference>
<protein>
    <submittedName>
        <fullName evidence="3">Luciferase family oxidoreductase, group 1</fullName>
    </submittedName>
</protein>
<reference evidence="4" key="1">
    <citation type="submission" date="2017-06" db="EMBL/GenBank/DDBJ databases">
        <authorList>
            <person name="Varghese N."/>
            <person name="Submissions S."/>
        </authorList>
    </citation>
    <scope>NUCLEOTIDE SEQUENCE [LARGE SCALE GENOMIC DNA]</scope>
    <source>
        <strain evidence="4">JCM 23211</strain>
    </source>
</reference>
<dbReference type="OrthoDB" id="9780518at2"/>
<accession>A0A239MMF6</accession>
<dbReference type="PANTHER" id="PTHR30137">
    <property type="entry name" value="LUCIFERASE-LIKE MONOOXYGENASE"/>
    <property type="match status" value="1"/>
</dbReference>
<evidence type="ECO:0000313" key="3">
    <source>
        <dbReference type="EMBL" id="SNT43158.1"/>
    </source>
</evidence>
<dbReference type="RefSeq" id="WP_089251211.1">
    <property type="nucleotide sequence ID" value="NZ_FZOW01000019.1"/>
</dbReference>
<dbReference type="InterPro" id="IPR050766">
    <property type="entry name" value="Bact_Lucif_Oxidored"/>
</dbReference>
<dbReference type="STRING" id="398843.A3K89_06105"/>
<organism evidence="3 4">
    <name type="scientific">Rhodococcoides kyotonense</name>
    <dbReference type="NCBI Taxonomy" id="398843"/>
    <lineage>
        <taxon>Bacteria</taxon>
        <taxon>Bacillati</taxon>
        <taxon>Actinomycetota</taxon>
        <taxon>Actinomycetes</taxon>
        <taxon>Mycobacteriales</taxon>
        <taxon>Nocardiaceae</taxon>
        <taxon>Rhodococcoides</taxon>
    </lineage>
</organism>
<keyword evidence="4" id="KW-1185">Reference proteome</keyword>
<dbReference type="Gene3D" id="3.20.20.30">
    <property type="entry name" value="Luciferase-like domain"/>
    <property type="match status" value="1"/>
</dbReference>
<name>A0A239MMF6_9NOCA</name>
<dbReference type="NCBIfam" id="TIGR03558">
    <property type="entry name" value="oxido_grp_1"/>
    <property type="match status" value="1"/>
</dbReference>
<dbReference type="InterPro" id="IPR011251">
    <property type="entry name" value="Luciferase-like_dom"/>
</dbReference>
<dbReference type="InterPro" id="IPR036661">
    <property type="entry name" value="Luciferase-like_sf"/>
</dbReference>
<dbReference type="AlphaFoldDB" id="A0A239MMF6"/>
<dbReference type="GO" id="GO:0005829">
    <property type="term" value="C:cytosol"/>
    <property type="evidence" value="ECO:0007669"/>
    <property type="project" value="TreeGrafter"/>
</dbReference>
<evidence type="ECO:0000313" key="4">
    <source>
        <dbReference type="Proteomes" id="UP000198327"/>
    </source>
</evidence>
<dbReference type="Pfam" id="PF00296">
    <property type="entry name" value="Bac_luciferase"/>
    <property type="match status" value="1"/>
</dbReference>
<dbReference type="SUPFAM" id="SSF51679">
    <property type="entry name" value="Bacterial luciferase-like"/>
    <property type="match status" value="1"/>
</dbReference>
<proteinExistence type="predicted"/>